<dbReference type="EMBL" id="JAUSTY010000007">
    <property type="protein sequence ID" value="MDQ0166241.1"/>
    <property type="molecule type" value="Genomic_DNA"/>
</dbReference>
<keyword evidence="1" id="KW-0813">Transport</keyword>
<comment type="caution">
    <text evidence="5">The sequence shown here is derived from an EMBL/GenBank/DDBJ whole genome shotgun (WGS) entry which is preliminary data.</text>
</comment>
<dbReference type="GO" id="GO:0005524">
    <property type="term" value="F:ATP binding"/>
    <property type="evidence" value="ECO:0007669"/>
    <property type="project" value="UniProtKB-KW"/>
</dbReference>
<keyword evidence="6" id="KW-1185">Reference proteome</keyword>
<protein>
    <submittedName>
        <fullName evidence="5">ABC-2 type transport system ATP-binding protein</fullName>
    </submittedName>
</protein>
<dbReference type="InterPro" id="IPR051782">
    <property type="entry name" value="ABC_Transporter_VariousFunc"/>
</dbReference>
<evidence type="ECO:0000256" key="3">
    <source>
        <dbReference type="ARBA" id="ARBA00022840"/>
    </source>
</evidence>
<dbReference type="Gene3D" id="3.40.50.300">
    <property type="entry name" value="P-loop containing nucleotide triphosphate hydrolases"/>
    <property type="match status" value="1"/>
</dbReference>
<dbReference type="InterPro" id="IPR003439">
    <property type="entry name" value="ABC_transporter-like_ATP-bd"/>
</dbReference>
<gene>
    <name evidence="5" type="ORF">J2S11_002142</name>
</gene>
<dbReference type="SUPFAM" id="SSF52540">
    <property type="entry name" value="P-loop containing nucleoside triphosphate hydrolases"/>
    <property type="match status" value="1"/>
</dbReference>
<dbReference type="SMART" id="SM00382">
    <property type="entry name" value="AAA"/>
    <property type="match status" value="1"/>
</dbReference>
<evidence type="ECO:0000256" key="1">
    <source>
        <dbReference type="ARBA" id="ARBA00022448"/>
    </source>
</evidence>
<dbReference type="Pfam" id="PF00005">
    <property type="entry name" value="ABC_tran"/>
    <property type="match status" value="1"/>
</dbReference>
<evidence type="ECO:0000259" key="4">
    <source>
        <dbReference type="PROSITE" id="PS50893"/>
    </source>
</evidence>
<dbReference type="CDD" id="cd03230">
    <property type="entry name" value="ABC_DR_subfamily_A"/>
    <property type="match status" value="1"/>
</dbReference>
<accession>A0ABT9VZ21</accession>
<dbReference type="InterPro" id="IPR003593">
    <property type="entry name" value="AAA+_ATPase"/>
</dbReference>
<reference evidence="5 6" key="1">
    <citation type="submission" date="2023-07" db="EMBL/GenBank/DDBJ databases">
        <title>Genomic Encyclopedia of Type Strains, Phase IV (KMG-IV): sequencing the most valuable type-strain genomes for metagenomic binning, comparative biology and taxonomic classification.</title>
        <authorList>
            <person name="Goeker M."/>
        </authorList>
    </citation>
    <scope>NUCLEOTIDE SEQUENCE [LARGE SCALE GENOMIC DNA]</scope>
    <source>
        <strain evidence="5 6">DSM 12751</strain>
    </source>
</reference>
<keyword evidence="2" id="KW-0547">Nucleotide-binding</keyword>
<organism evidence="5 6">
    <name type="scientific">Caldalkalibacillus horti</name>
    <dbReference type="NCBI Taxonomy" id="77523"/>
    <lineage>
        <taxon>Bacteria</taxon>
        <taxon>Bacillati</taxon>
        <taxon>Bacillota</taxon>
        <taxon>Bacilli</taxon>
        <taxon>Bacillales</taxon>
        <taxon>Bacillaceae</taxon>
        <taxon>Caldalkalibacillus</taxon>
    </lineage>
</organism>
<evidence type="ECO:0000256" key="2">
    <source>
        <dbReference type="ARBA" id="ARBA00022741"/>
    </source>
</evidence>
<evidence type="ECO:0000313" key="6">
    <source>
        <dbReference type="Proteomes" id="UP001235840"/>
    </source>
</evidence>
<feature type="domain" description="ABC transporter" evidence="4">
    <location>
        <begin position="2"/>
        <end position="228"/>
    </location>
</feature>
<dbReference type="RefSeq" id="WP_307394280.1">
    <property type="nucleotide sequence ID" value="NZ_BAAADK010000048.1"/>
</dbReference>
<evidence type="ECO:0000313" key="5">
    <source>
        <dbReference type="EMBL" id="MDQ0166241.1"/>
    </source>
</evidence>
<dbReference type="Proteomes" id="UP001235840">
    <property type="component" value="Unassembled WGS sequence"/>
</dbReference>
<dbReference type="InterPro" id="IPR027417">
    <property type="entry name" value="P-loop_NTPase"/>
</dbReference>
<proteinExistence type="predicted"/>
<keyword evidence="3 5" id="KW-0067">ATP-binding</keyword>
<dbReference type="PROSITE" id="PS50893">
    <property type="entry name" value="ABC_TRANSPORTER_2"/>
    <property type="match status" value="1"/>
</dbReference>
<name>A0ABT9VZ21_9BACI</name>
<sequence length="291" mass="32941">MITVENVKYSYDKTTPVLHGISFSENEPVIIGLWGRNGAGKTTLMKLLAGHQQASEGNIEIMGHAPYNNAEAQQHLCYMQEDHPFSQIWSVKDAMRFAKYFNPNWNQSTADKLLKVFKLQEHKKTSKLSTGMKTALQLVIGVASQASVTILDEPTNGLDAGMRKKFYEVLLESYEEHPRLILLSTHHIEEVQPLCESLIVIHQGSVLLNETLDELREKGIWLTGDKEKVDELSKGLNILEKKEVGSVKKVMIDAPFSKEWKERAHANGLSLEKADLQDYLLNITDEKEIRI</sequence>
<dbReference type="PANTHER" id="PTHR42939">
    <property type="entry name" value="ABC TRANSPORTER ATP-BINDING PROTEIN ALBC-RELATED"/>
    <property type="match status" value="1"/>
</dbReference>
<dbReference type="PANTHER" id="PTHR42939:SF1">
    <property type="entry name" value="ABC TRANSPORTER ATP-BINDING PROTEIN ALBC-RELATED"/>
    <property type="match status" value="1"/>
</dbReference>